<comment type="caution">
    <text evidence="3">The sequence shown here is derived from an EMBL/GenBank/DDBJ whole genome shotgun (WGS) entry which is preliminary data.</text>
</comment>
<gene>
    <name evidence="3" type="ORF">C8D77_102173</name>
</gene>
<dbReference type="GO" id="GO:0006508">
    <property type="term" value="P:proteolysis"/>
    <property type="evidence" value="ECO:0007669"/>
    <property type="project" value="InterPro"/>
</dbReference>
<evidence type="ECO:0000313" key="3">
    <source>
        <dbReference type="EMBL" id="PWJ92401.1"/>
    </source>
</evidence>
<feature type="domain" description="Peptidase S9 prolyl oligopeptidase catalytic" evidence="2">
    <location>
        <begin position="452"/>
        <end position="652"/>
    </location>
</feature>
<dbReference type="GO" id="GO:0004252">
    <property type="term" value="F:serine-type endopeptidase activity"/>
    <property type="evidence" value="ECO:0007669"/>
    <property type="project" value="TreeGrafter"/>
</dbReference>
<dbReference type="GO" id="GO:0004177">
    <property type="term" value="F:aminopeptidase activity"/>
    <property type="evidence" value="ECO:0007669"/>
    <property type="project" value="UniProtKB-KW"/>
</dbReference>
<dbReference type="EMBL" id="QGGH01000002">
    <property type="protein sequence ID" value="PWJ92401.1"/>
    <property type="molecule type" value="Genomic_DNA"/>
</dbReference>
<dbReference type="RefSeq" id="WP_109661737.1">
    <property type="nucleotide sequence ID" value="NZ_QGGH01000002.1"/>
</dbReference>
<dbReference type="GeneID" id="61051220"/>
<accession>A0A8E2WHA1</accession>
<keyword evidence="3" id="KW-0031">Aminopeptidase</keyword>
<keyword evidence="3" id="KW-0645">Protease</keyword>
<organism evidence="3 4">
    <name type="scientific">Rhizobium loti</name>
    <name type="common">Mesorhizobium loti</name>
    <dbReference type="NCBI Taxonomy" id="381"/>
    <lineage>
        <taxon>Bacteria</taxon>
        <taxon>Pseudomonadati</taxon>
        <taxon>Pseudomonadota</taxon>
        <taxon>Alphaproteobacteria</taxon>
        <taxon>Hyphomicrobiales</taxon>
        <taxon>Phyllobacteriaceae</taxon>
        <taxon>Mesorhizobium</taxon>
    </lineage>
</organism>
<keyword evidence="1" id="KW-0378">Hydrolase</keyword>
<dbReference type="SUPFAM" id="SSF82171">
    <property type="entry name" value="DPP6 N-terminal domain-like"/>
    <property type="match status" value="1"/>
</dbReference>
<evidence type="ECO:0000313" key="4">
    <source>
        <dbReference type="Proteomes" id="UP000245631"/>
    </source>
</evidence>
<dbReference type="InterPro" id="IPR011042">
    <property type="entry name" value="6-blade_b-propeller_TolB-like"/>
</dbReference>
<dbReference type="PANTHER" id="PTHR42776:SF27">
    <property type="entry name" value="DIPEPTIDYL PEPTIDASE FAMILY MEMBER 6"/>
    <property type="match status" value="1"/>
</dbReference>
<dbReference type="Gene3D" id="3.40.50.1820">
    <property type="entry name" value="alpha/beta hydrolase"/>
    <property type="match status" value="1"/>
</dbReference>
<sequence length="666" mass="71007">MQRDFRSSVEFEAVHRFYSDLLGAPGHVFGGRSLCGHQGAGQLYFIGQSFEGPIEGGTSSRLYEVERGSGAIKRLSDREARQIRLSPDGRLLAFACQGEGPATDLIETRSGGAVVASVALRGRIEQIDWSPDGKRLLLVVAGAAADLAGIHGGYAQKQPAEAEAWLPEVRLGEGEDLWRTLWIWDLEGAARQLTAPPLNVWEASWSGKDSIAALVSDDHSEGSWYRARLALVDAGSGEARIVHTPRDQIGCVRGNPSGDKVAFVQAFCSDRGLVSGLLSILDVTTGDVATADTLGIDVTSIEWRSTTMIHFAGARGPETASGDFSLERSVATQHWASRELTHGEWVPASSPIGDKGSLFIAESWSRAPFLAEETNGTIVELASLAAQGEAGATAPCGTIEPFEWTAPDGLKIQGWLVRPQAVTGPTPLLVDVHGGPVSAHRNRWLARSRAGAILASRGWTVLFPNPRGSTGRGDDFARAVKGDMGGADAQDIICGVDALIERGLVDTARVAVTGTSYGGFMSAWLPSQTGRFAAAIPISPVGDWYSQHRTSQIPEFDEIMLTTSPWESGGDYFSRSPAFHKQKKIVPTLIMAGAIDKSTPPGQAEECHFAALRSGAPSALVIYPNAGHSLRGYPEYIDSAARILWWLERHVGPANGTGPSAKGDQG</sequence>
<dbReference type="Pfam" id="PF00326">
    <property type="entry name" value="Peptidase_S9"/>
    <property type="match status" value="1"/>
</dbReference>
<dbReference type="PANTHER" id="PTHR42776">
    <property type="entry name" value="SERINE PEPTIDASE S9 FAMILY MEMBER"/>
    <property type="match status" value="1"/>
</dbReference>
<name>A0A8E2WHA1_RHILI</name>
<dbReference type="InterPro" id="IPR029058">
    <property type="entry name" value="AB_hydrolase_fold"/>
</dbReference>
<dbReference type="AlphaFoldDB" id="A0A8E2WHA1"/>
<protein>
    <submittedName>
        <fullName evidence="3">Dipeptidyl aminopeptidase/acylaminoacyl peptidase</fullName>
    </submittedName>
</protein>
<dbReference type="Gene3D" id="2.120.10.30">
    <property type="entry name" value="TolB, C-terminal domain"/>
    <property type="match status" value="1"/>
</dbReference>
<dbReference type="Proteomes" id="UP000245631">
    <property type="component" value="Unassembled WGS sequence"/>
</dbReference>
<reference evidence="3 4" key="1">
    <citation type="submission" date="2018-05" db="EMBL/GenBank/DDBJ databases">
        <title>Genomic Encyclopedia of Type Strains, Phase IV (KMG-IV): sequencing the most valuable type-strain genomes for metagenomic binning, comparative biology and taxonomic classification.</title>
        <authorList>
            <person name="Goeker M."/>
        </authorList>
    </citation>
    <scope>NUCLEOTIDE SEQUENCE [LARGE SCALE GENOMIC DNA]</scope>
    <source>
        <strain evidence="3 4">DSM 2626</strain>
    </source>
</reference>
<evidence type="ECO:0000256" key="1">
    <source>
        <dbReference type="ARBA" id="ARBA00022801"/>
    </source>
</evidence>
<evidence type="ECO:0000259" key="2">
    <source>
        <dbReference type="Pfam" id="PF00326"/>
    </source>
</evidence>
<dbReference type="SUPFAM" id="SSF53474">
    <property type="entry name" value="alpha/beta-Hydrolases"/>
    <property type="match status" value="1"/>
</dbReference>
<dbReference type="InterPro" id="IPR001375">
    <property type="entry name" value="Peptidase_S9_cat"/>
</dbReference>
<proteinExistence type="predicted"/>